<feature type="region of interest" description="Disordered" evidence="1">
    <location>
        <begin position="212"/>
        <end position="242"/>
    </location>
</feature>
<organism evidence="3 4">
    <name type="scientific">Thalassiosira oceanica</name>
    <name type="common">Marine diatom</name>
    <dbReference type="NCBI Taxonomy" id="159749"/>
    <lineage>
        <taxon>Eukaryota</taxon>
        <taxon>Sar</taxon>
        <taxon>Stramenopiles</taxon>
        <taxon>Ochrophyta</taxon>
        <taxon>Bacillariophyta</taxon>
        <taxon>Coscinodiscophyceae</taxon>
        <taxon>Thalassiosirophycidae</taxon>
        <taxon>Thalassiosirales</taxon>
        <taxon>Thalassiosiraceae</taxon>
        <taxon>Thalassiosira</taxon>
    </lineage>
</organism>
<keyword evidence="4" id="KW-1185">Reference proteome</keyword>
<protein>
    <recommendedName>
        <fullName evidence="2">WW domain-containing protein</fullName>
    </recommendedName>
</protein>
<feature type="region of interest" description="Disordered" evidence="1">
    <location>
        <begin position="173"/>
        <end position="199"/>
    </location>
</feature>
<name>K0TAM4_THAOC</name>
<dbReference type="InterPro" id="IPR036020">
    <property type="entry name" value="WW_dom_sf"/>
</dbReference>
<dbReference type="EMBL" id="AGNL01008456">
    <property type="protein sequence ID" value="EJK70491.1"/>
    <property type="molecule type" value="Genomic_DNA"/>
</dbReference>
<dbReference type="Gene3D" id="2.20.70.10">
    <property type="match status" value="1"/>
</dbReference>
<dbReference type="AlphaFoldDB" id="K0TAM4"/>
<proteinExistence type="predicted"/>
<dbReference type="PROSITE" id="PS50020">
    <property type="entry name" value="WW_DOMAIN_2"/>
    <property type="match status" value="1"/>
</dbReference>
<dbReference type="Proteomes" id="UP000266841">
    <property type="component" value="Unassembled WGS sequence"/>
</dbReference>
<gene>
    <name evidence="3" type="ORF">THAOC_08146</name>
</gene>
<evidence type="ECO:0000313" key="4">
    <source>
        <dbReference type="Proteomes" id="UP000266841"/>
    </source>
</evidence>
<evidence type="ECO:0000256" key="1">
    <source>
        <dbReference type="SAM" id="MobiDB-lite"/>
    </source>
</evidence>
<evidence type="ECO:0000259" key="2">
    <source>
        <dbReference type="PROSITE" id="PS50020"/>
    </source>
</evidence>
<feature type="domain" description="WW" evidence="2">
    <location>
        <begin position="50"/>
        <end position="83"/>
    </location>
</feature>
<reference evidence="3 4" key="1">
    <citation type="journal article" date="2012" name="Genome Biol.">
        <title>Genome and low-iron response of an oceanic diatom adapted to chronic iron limitation.</title>
        <authorList>
            <person name="Lommer M."/>
            <person name="Specht M."/>
            <person name="Roy A.S."/>
            <person name="Kraemer L."/>
            <person name="Andreson R."/>
            <person name="Gutowska M.A."/>
            <person name="Wolf J."/>
            <person name="Bergner S.V."/>
            <person name="Schilhabel M.B."/>
            <person name="Klostermeier U.C."/>
            <person name="Beiko R.G."/>
            <person name="Rosenstiel P."/>
            <person name="Hippler M."/>
            <person name="Laroche J."/>
        </authorList>
    </citation>
    <scope>NUCLEOTIDE SEQUENCE [LARGE SCALE GENOMIC DNA]</scope>
    <source>
        <strain evidence="3 4">CCMP1005</strain>
    </source>
</reference>
<accession>K0TAM4</accession>
<dbReference type="InterPro" id="IPR001202">
    <property type="entry name" value="WW_dom"/>
</dbReference>
<feature type="compositionally biased region" description="Basic and acidic residues" evidence="1">
    <location>
        <begin position="229"/>
        <end position="242"/>
    </location>
</feature>
<sequence length="274" mass="31190">MSTGDDDATPPGNLRVKYGDIEDAAMKLAAEASLDDNHPLRDMVLDEDHTHSQSEWAEHKDPWGNPFFCNYRTNEVTYQRPEALQQIGRAGLAVWMYGNLINKKPKAFVIILDEFGVDAFIKAYNVDGQPQKSLYSALRTAKTRFKNENTRKVIERKVKHLVALATLEENEVGRTKAGSNSGNKKSRTTEDELEKTSNKLEKVTLVKQDAKAENRKLQEENDELQEENFDLHEGKKLAKDKADKAKQDLKSAEDEIEEKEYEIERLKIRGVAII</sequence>
<feature type="compositionally biased region" description="Basic and acidic residues" evidence="1">
    <location>
        <begin position="187"/>
        <end position="199"/>
    </location>
</feature>
<comment type="caution">
    <text evidence="3">The sequence shown here is derived from an EMBL/GenBank/DDBJ whole genome shotgun (WGS) entry which is preliminary data.</text>
</comment>
<dbReference type="SUPFAM" id="SSF51045">
    <property type="entry name" value="WW domain"/>
    <property type="match status" value="1"/>
</dbReference>
<evidence type="ECO:0000313" key="3">
    <source>
        <dbReference type="EMBL" id="EJK70491.1"/>
    </source>
</evidence>